<reference evidence="4" key="2">
    <citation type="submission" date="2020-09" db="EMBL/GenBank/DDBJ databases">
        <authorList>
            <person name="Sun Q."/>
            <person name="Zhou Y."/>
        </authorList>
    </citation>
    <scope>NUCLEOTIDE SEQUENCE</scope>
    <source>
        <strain evidence="4">CGMCC 1.16134</strain>
    </source>
</reference>
<keyword evidence="1" id="KW-0378">Hydrolase</keyword>
<evidence type="ECO:0000256" key="1">
    <source>
        <dbReference type="ARBA" id="ARBA00022801"/>
    </source>
</evidence>
<dbReference type="GO" id="GO:0005975">
    <property type="term" value="P:carbohydrate metabolic process"/>
    <property type="evidence" value="ECO:0007669"/>
    <property type="project" value="InterPro"/>
</dbReference>
<dbReference type="SUPFAM" id="SSF51445">
    <property type="entry name" value="(Trans)glycosidases"/>
    <property type="match status" value="1"/>
</dbReference>
<organism evidence="4 5">
    <name type="scientific">Paenibacillus albidus</name>
    <dbReference type="NCBI Taxonomy" id="2041023"/>
    <lineage>
        <taxon>Bacteria</taxon>
        <taxon>Bacillati</taxon>
        <taxon>Bacillota</taxon>
        <taxon>Bacilli</taxon>
        <taxon>Bacillales</taxon>
        <taxon>Paenibacillaceae</taxon>
        <taxon>Paenibacillus</taxon>
    </lineage>
</organism>
<dbReference type="Gene3D" id="3.20.20.80">
    <property type="entry name" value="Glycosidases"/>
    <property type="match status" value="1"/>
</dbReference>
<keyword evidence="2" id="KW-0326">Glycosidase</keyword>
<sequence>MSGGAVIVFCDPSFPGFPAAAGLTPEWVKSSGGLQHIVHADQLAEALDLAPAGGCFVSLHAPYFPKGAWPAIVAYLRRGGALISIGGAPFKHPVRRAGDQWKIEAEQTAYHRQLHIHEALRVNSADRIQRHTAHSDIPLFAGDEQLLPLADTWNLVPHVTKSSDLPEQMGSSGPMDTRIYPLLKGVTAENREVSAPAVLWEHVGGPFAGGRWIFIGQPLPEEFWKRGGGEVLDRWAAFAARGVTELWLKPNYASYEEGERPLLTVQGQLLSRSFSAQSSARWKLKLTVHRNGESAPCFKHECDLTVSRELNILRIPVTAALQAGMYHLSCHAESETGEVRVLRQGFWSYDAALLRQGEPIRAGRDYFIKEGQPLPVVGMTYMTSDVARKFLFLPNADVWDRDMAQMKKAGINWIRTGIWTAYRNMMQVDGHASEEVLRAIDAFLLTAKRHGLQVTFTFFSFTPETWEGTNPYLDPRSVEAQKRFIRSIVSRHKATTHVDWDLINEPSMFDPPRIFSDGPSSARDSYERQAFSAWLEQRHGSIAVLQERWNMTPLELPDFTAALPPEQAEINFSIQDIHSGKRGTRWLDYCLFSMDMHNAWAKELSGTIKELCPGHLVTVGQDEALGAQRPSPFFYEQAVDYTTVHTWWLNDNLLWSGIFAKTAHKPNLIQETGIMYVETPDGRAKRSEEELRSMLERKYAYAFASGGAGAVQWIWNTNFYMDNANESQIGALRADGTEKPEADVSYDFGRFIGAAGSLFDGRGLEDIAAVFPYSNDFSNRKLAYDATTRLTRIMSYQLRLPFRAVSEYDLAPLETQPPKLILLPGIHNLDSGALERLLGLVERTGAVLLVTGALGLDAYWQSSDRMDAIVGPRHAGNVRREEQLQLDGRRYAVSYGQKRIAELVKETLLPAGTETLSGLPGDSLVERLIGAGRLIWCPLPLELNDRDEPIAALYRYAAEAAGIVTELEWISGGDLPGVYGRKLTFAAGSVFIFVSEYAWDAEIEVKDPITGTRYAFRLEKERSVLFAADPGGQLVSVYRPEEVTITIHSGKGSEGVETG</sequence>
<protein>
    <recommendedName>
        <fullName evidence="3">Glycoside hydrolase family 42 N-terminal domain-containing protein</fullName>
    </recommendedName>
</protein>
<name>A0A917LD56_9BACL</name>
<dbReference type="EMBL" id="BMKR01000077">
    <property type="protein sequence ID" value="GGG14838.1"/>
    <property type="molecule type" value="Genomic_DNA"/>
</dbReference>
<evidence type="ECO:0000256" key="2">
    <source>
        <dbReference type="ARBA" id="ARBA00023295"/>
    </source>
</evidence>
<dbReference type="InterPro" id="IPR013529">
    <property type="entry name" value="Glyco_hydro_42_N"/>
</dbReference>
<dbReference type="GO" id="GO:0009341">
    <property type="term" value="C:beta-galactosidase complex"/>
    <property type="evidence" value="ECO:0007669"/>
    <property type="project" value="InterPro"/>
</dbReference>
<comment type="caution">
    <text evidence="4">The sequence shown here is derived from an EMBL/GenBank/DDBJ whole genome shotgun (WGS) entry which is preliminary data.</text>
</comment>
<accession>A0A917LD56</accession>
<evidence type="ECO:0000313" key="5">
    <source>
        <dbReference type="Proteomes" id="UP000637643"/>
    </source>
</evidence>
<dbReference type="Pfam" id="PF02449">
    <property type="entry name" value="Glyco_hydro_42"/>
    <property type="match status" value="1"/>
</dbReference>
<dbReference type="CDD" id="cd03143">
    <property type="entry name" value="A4_beta-galactosidase_middle_domain"/>
    <property type="match status" value="1"/>
</dbReference>
<proteinExistence type="predicted"/>
<evidence type="ECO:0000259" key="3">
    <source>
        <dbReference type="Pfam" id="PF02449"/>
    </source>
</evidence>
<dbReference type="RefSeq" id="WP_189032753.1">
    <property type="nucleotide sequence ID" value="NZ_BMKR01000077.1"/>
</dbReference>
<feature type="domain" description="Glycoside hydrolase family 42 N-terminal" evidence="3">
    <location>
        <begin position="528"/>
        <end position="620"/>
    </location>
</feature>
<dbReference type="GO" id="GO:0004565">
    <property type="term" value="F:beta-galactosidase activity"/>
    <property type="evidence" value="ECO:0007669"/>
    <property type="project" value="InterPro"/>
</dbReference>
<gene>
    <name evidence="4" type="ORF">GCM10010912_69060</name>
</gene>
<reference evidence="4" key="1">
    <citation type="journal article" date="2014" name="Int. J. Syst. Evol. Microbiol.">
        <title>Complete genome sequence of Corynebacterium casei LMG S-19264T (=DSM 44701T), isolated from a smear-ripened cheese.</title>
        <authorList>
            <consortium name="US DOE Joint Genome Institute (JGI-PGF)"/>
            <person name="Walter F."/>
            <person name="Albersmeier A."/>
            <person name="Kalinowski J."/>
            <person name="Ruckert C."/>
        </authorList>
    </citation>
    <scope>NUCLEOTIDE SEQUENCE</scope>
    <source>
        <strain evidence="4">CGMCC 1.16134</strain>
    </source>
</reference>
<dbReference type="Proteomes" id="UP000637643">
    <property type="component" value="Unassembled WGS sequence"/>
</dbReference>
<dbReference type="AlphaFoldDB" id="A0A917LD56"/>
<evidence type="ECO:0000313" key="4">
    <source>
        <dbReference type="EMBL" id="GGG14838.1"/>
    </source>
</evidence>
<dbReference type="InterPro" id="IPR017853">
    <property type="entry name" value="GH"/>
</dbReference>
<keyword evidence="5" id="KW-1185">Reference proteome</keyword>